<dbReference type="Gene3D" id="3.50.40.10">
    <property type="entry name" value="Phenylalanyl-trna Synthetase, Chain B, domain 3"/>
    <property type="match status" value="1"/>
</dbReference>
<feature type="binding site" evidence="15">
    <location>
        <position position="470"/>
    </location>
    <ligand>
        <name>Mg(2+)</name>
        <dbReference type="ChEBI" id="CHEBI:18420"/>
        <note>shared with alpha subunit</note>
    </ligand>
</feature>
<evidence type="ECO:0000256" key="4">
    <source>
        <dbReference type="ARBA" id="ARBA00022490"/>
    </source>
</evidence>
<dbReference type="InterPro" id="IPR036690">
    <property type="entry name" value="Fdx_antiC-bd_sf"/>
</dbReference>
<dbReference type="FunFam" id="3.50.40.10:FF:000001">
    <property type="entry name" value="Phenylalanine--tRNA ligase beta subunit"/>
    <property type="match status" value="1"/>
</dbReference>
<dbReference type="PANTHER" id="PTHR10947">
    <property type="entry name" value="PHENYLALANYL-TRNA SYNTHETASE BETA CHAIN AND LEUCINE-RICH REPEAT-CONTAINING PROTEIN 47"/>
    <property type="match status" value="1"/>
</dbReference>
<dbReference type="EMBL" id="CP000853">
    <property type="protein sequence ID" value="ABW19509.1"/>
    <property type="molecule type" value="Genomic_DNA"/>
</dbReference>
<feature type="domain" description="FDX-ACB" evidence="18">
    <location>
        <begin position="704"/>
        <end position="797"/>
    </location>
</feature>
<keyword evidence="7 15" id="KW-0479">Metal-binding</keyword>
<evidence type="ECO:0000259" key="18">
    <source>
        <dbReference type="PROSITE" id="PS51447"/>
    </source>
</evidence>
<feature type="binding site" evidence="15">
    <location>
        <position position="461"/>
    </location>
    <ligand>
        <name>Mg(2+)</name>
        <dbReference type="ChEBI" id="CHEBI:18420"/>
        <note>shared with alpha subunit</note>
    </ligand>
</feature>
<evidence type="ECO:0000256" key="6">
    <source>
        <dbReference type="ARBA" id="ARBA00022598"/>
    </source>
</evidence>
<dbReference type="InterPro" id="IPR020825">
    <property type="entry name" value="Phe-tRNA_synthase-like_B3/B4"/>
</dbReference>
<keyword evidence="5 16" id="KW-0820">tRNA-binding</keyword>
<dbReference type="InterPro" id="IPR033714">
    <property type="entry name" value="tRNA_bind_bactPheRS"/>
</dbReference>
<dbReference type="Pfam" id="PF03483">
    <property type="entry name" value="B3_4"/>
    <property type="match status" value="1"/>
</dbReference>
<evidence type="ECO:0000256" key="2">
    <source>
        <dbReference type="ARBA" id="ARBA00008653"/>
    </source>
</evidence>
<dbReference type="GO" id="GO:0004826">
    <property type="term" value="F:phenylalanine-tRNA ligase activity"/>
    <property type="evidence" value="ECO:0007669"/>
    <property type="project" value="UniProtKB-UniRule"/>
</dbReference>
<organism evidence="20 21">
    <name type="scientific">Alkaliphilus oremlandii (strain OhILAs)</name>
    <name type="common">Clostridium oremlandii (strain OhILAs)</name>
    <dbReference type="NCBI Taxonomy" id="350688"/>
    <lineage>
        <taxon>Bacteria</taxon>
        <taxon>Bacillati</taxon>
        <taxon>Bacillota</taxon>
        <taxon>Clostridia</taxon>
        <taxon>Peptostreptococcales</taxon>
        <taxon>Natronincolaceae</taxon>
        <taxon>Alkaliphilus</taxon>
    </lineage>
</organism>
<dbReference type="GO" id="GO:0005524">
    <property type="term" value="F:ATP binding"/>
    <property type="evidence" value="ECO:0007669"/>
    <property type="project" value="UniProtKB-UniRule"/>
</dbReference>
<dbReference type="SUPFAM" id="SSF50249">
    <property type="entry name" value="Nucleic acid-binding proteins"/>
    <property type="match status" value="1"/>
</dbReference>
<comment type="similarity">
    <text evidence="2 15">Belongs to the phenylalanyl-tRNA synthetase beta subunit family. Type 1 subfamily.</text>
</comment>
<dbReference type="Pfam" id="PF17759">
    <property type="entry name" value="tRNA_synthFbeta"/>
    <property type="match status" value="1"/>
</dbReference>
<keyword evidence="10 15" id="KW-0460">Magnesium</keyword>
<dbReference type="InterPro" id="IPR045864">
    <property type="entry name" value="aa-tRNA-synth_II/BPL/LPL"/>
</dbReference>
<evidence type="ECO:0000256" key="16">
    <source>
        <dbReference type="PROSITE-ProRule" id="PRU00209"/>
    </source>
</evidence>
<keyword evidence="21" id="KW-1185">Reference proteome</keyword>
<dbReference type="SUPFAM" id="SSF55681">
    <property type="entry name" value="Class II aaRS and biotin synthetases"/>
    <property type="match status" value="1"/>
</dbReference>
<dbReference type="PROSITE" id="PS50886">
    <property type="entry name" value="TRBD"/>
    <property type="match status" value="1"/>
</dbReference>
<sequence length="798" mass="88997">MMYVSLNWLKDYVNVHIDTAELADKMTMSGSMVEGIEVLGEDIKNVVVGHIDSIRQHPDADKLVICQVNIGEQILQIVTGATNISEGDYIPVATHGALLPGGVKIKKGKLRGEVSEGMLCSPDELGIPKAVIPEKHKDGIWILDQAYPLGKDITEVLGLKDQVVEFEITSNRPDCLSMIGMAREVAATLGEAVQYPKIEVKEIEEKTSDHIAVEIEDTEGCSRYVARVVKNVKIEPSPQWMQQRLMSAGIRPINNMVDITNYVMLEYGQPLHAFDLSYVAGNKIIVKKAKEDEVFVTLDGMERKLKSSMTVIADNDKSLAIAGVMGGEQSEVTEGTKTILIESAHFNNNSTRLTSKQLALRTEASARFEKGVDPNITRIAADRVCQLIVELNAGEVLEGAVDVYPNEVKPYTTTIRPRKINALLGTNISNADMVEIFRKLEIKAVDYNDTMEVTVPTYRMDLVMEADFAEEVGRIFGYDRIPATMAKGNIAVGGKPEKQIIEDSTRKLLNGMGFNEILTYSFVSPKSIEMINLGEDSIKRNMIKLLNPLGDETSVMRTSLLPNILDVAARNNNRKVEEMRAFEIGQIFIPKTEALQELPVEIPNLVMAMYGKEDFFTLKGFVEALLKGLGIEGYEFTVERNHPSYHPGRCANIVIEGKFIGVLGELHPMVVENYDLSQRCYCAEIDFGAVIALTNMERIYQPLPKYPSITRDFAVVVKETVLVKEIEDIIKNQGGKLLESFKLFDVYQGSQIKEGFKSIAYTITYRNKERTLTDEEVNASHNRILAEIREKLEGSLRE</sequence>
<evidence type="ECO:0000256" key="11">
    <source>
        <dbReference type="ARBA" id="ARBA00022884"/>
    </source>
</evidence>
<dbReference type="SUPFAM" id="SSF54991">
    <property type="entry name" value="Anticodon-binding domain of PheRS"/>
    <property type="match status" value="1"/>
</dbReference>
<dbReference type="InterPro" id="IPR009061">
    <property type="entry name" value="DNA-bd_dom_put_sf"/>
</dbReference>
<keyword evidence="12 15" id="KW-0648">Protein biosynthesis</keyword>
<dbReference type="NCBIfam" id="TIGR00472">
    <property type="entry name" value="pheT_bact"/>
    <property type="match status" value="1"/>
</dbReference>
<dbReference type="PROSITE" id="PS51447">
    <property type="entry name" value="FDX_ACB"/>
    <property type="match status" value="1"/>
</dbReference>
<evidence type="ECO:0000256" key="7">
    <source>
        <dbReference type="ARBA" id="ARBA00022723"/>
    </source>
</evidence>
<evidence type="ECO:0000313" key="20">
    <source>
        <dbReference type="EMBL" id="ABW19509.1"/>
    </source>
</evidence>
<dbReference type="InterPro" id="IPR045060">
    <property type="entry name" value="Phe-tRNA-ligase_IIc_bsu"/>
</dbReference>
<gene>
    <name evidence="15" type="primary">pheT</name>
    <name evidence="20" type="ordered locus">Clos_1971</name>
</gene>
<dbReference type="Proteomes" id="UP000000269">
    <property type="component" value="Chromosome"/>
</dbReference>
<dbReference type="InterPro" id="IPR005147">
    <property type="entry name" value="tRNA_synthase_B5-dom"/>
</dbReference>
<dbReference type="Gene3D" id="3.30.70.380">
    <property type="entry name" value="Ferrodoxin-fold anticodon-binding domain"/>
    <property type="match status" value="1"/>
</dbReference>
<dbReference type="eggNOG" id="COG0072">
    <property type="taxonomic scope" value="Bacteria"/>
</dbReference>
<name>A8MI77_ALKOO</name>
<comment type="subcellular location">
    <subcellularLocation>
        <location evidence="1 15">Cytoplasm</location>
    </subcellularLocation>
</comment>
<dbReference type="Pfam" id="PF01588">
    <property type="entry name" value="tRNA_bind"/>
    <property type="match status" value="1"/>
</dbReference>
<dbReference type="FunFam" id="2.40.50.140:FF:000045">
    <property type="entry name" value="Phenylalanine--tRNA ligase beta subunit"/>
    <property type="match status" value="1"/>
</dbReference>
<evidence type="ECO:0000256" key="14">
    <source>
        <dbReference type="ARBA" id="ARBA00049255"/>
    </source>
</evidence>
<dbReference type="EC" id="6.1.1.20" evidence="15"/>
<evidence type="ECO:0000256" key="3">
    <source>
        <dbReference type="ARBA" id="ARBA00011209"/>
    </source>
</evidence>
<dbReference type="Gene3D" id="3.30.930.10">
    <property type="entry name" value="Bira Bifunctional Protein, Domain 2"/>
    <property type="match status" value="1"/>
</dbReference>
<evidence type="ECO:0000256" key="13">
    <source>
        <dbReference type="ARBA" id="ARBA00023146"/>
    </source>
</evidence>
<dbReference type="GO" id="GO:0140096">
    <property type="term" value="F:catalytic activity, acting on a protein"/>
    <property type="evidence" value="ECO:0007669"/>
    <property type="project" value="UniProtKB-ARBA"/>
</dbReference>
<dbReference type="SUPFAM" id="SSF56037">
    <property type="entry name" value="PheT/TilS domain"/>
    <property type="match status" value="1"/>
</dbReference>
<accession>A8MI77</accession>
<evidence type="ECO:0000256" key="1">
    <source>
        <dbReference type="ARBA" id="ARBA00004496"/>
    </source>
</evidence>
<dbReference type="FunFam" id="3.30.70.380:FF:000001">
    <property type="entry name" value="Phenylalanine--tRNA ligase beta subunit"/>
    <property type="match status" value="1"/>
</dbReference>
<dbReference type="InterPro" id="IPR005121">
    <property type="entry name" value="Fdx_antiC-bd"/>
</dbReference>
<proteinExistence type="inferred from homology"/>
<dbReference type="InterPro" id="IPR041616">
    <property type="entry name" value="PheRS_beta_core"/>
</dbReference>
<evidence type="ECO:0000256" key="15">
    <source>
        <dbReference type="HAMAP-Rule" id="MF_00283"/>
    </source>
</evidence>
<dbReference type="NCBIfam" id="NF045760">
    <property type="entry name" value="YtpR"/>
    <property type="match status" value="1"/>
</dbReference>
<dbReference type="Gene3D" id="3.30.56.10">
    <property type="match status" value="2"/>
</dbReference>
<reference evidence="21" key="1">
    <citation type="submission" date="2007-10" db="EMBL/GenBank/DDBJ databases">
        <title>Complete genome of Alkaliphilus oremlandii OhILAs.</title>
        <authorList>
            <person name="Copeland A."/>
            <person name="Lucas S."/>
            <person name="Lapidus A."/>
            <person name="Barry K."/>
            <person name="Detter J.C."/>
            <person name="Glavina del Rio T."/>
            <person name="Hammon N."/>
            <person name="Israni S."/>
            <person name="Dalin E."/>
            <person name="Tice H."/>
            <person name="Pitluck S."/>
            <person name="Chain P."/>
            <person name="Malfatti S."/>
            <person name="Shin M."/>
            <person name="Vergez L."/>
            <person name="Schmutz J."/>
            <person name="Larimer F."/>
            <person name="Land M."/>
            <person name="Hauser L."/>
            <person name="Kyrpides N."/>
            <person name="Mikhailova N."/>
            <person name="Stolz J.F."/>
            <person name="Dawson A."/>
            <person name="Fisher E."/>
            <person name="Crable B."/>
            <person name="Perera E."/>
            <person name="Lisak J."/>
            <person name="Ranganathan M."/>
            <person name="Basu P."/>
            <person name="Richardson P."/>
        </authorList>
    </citation>
    <scope>NUCLEOTIDE SEQUENCE [LARGE SCALE GENOMIC DNA]</scope>
    <source>
        <strain evidence="21">OhILAs</strain>
    </source>
</reference>
<evidence type="ECO:0000256" key="8">
    <source>
        <dbReference type="ARBA" id="ARBA00022741"/>
    </source>
</evidence>
<evidence type="ECO:0000259" key="17">
    <source>
        <dbReference type="PROSITE" id="PS50886"/>
    </source>
</evidence>
<dbReference type="GO" id="GO:0000287">
    <property type="term" value="F:magnesium ion binding"/>
    <property type="evidence" value="ECO:0007669"/>
    <property type="project" value="UniProtKB-UniRule"/>
</dbReference>
<dbReference type="GO" id="GO:0000049">
    <property type="term" value="F:tRNA binding"/>
    <property type="evidence" value="ECO:0007669"/>
    <property type="project" value="UniProtKB-UniRule"/>
</dbReference>
<evidence type="ECO:0000256" key="10">
    <source>
        <dbReference type="ARBA" id="ARBA00022842"/>
    </source>
</evidence>
<keyword evidence="13 15" id="KW-0030">Aminoacyl-tRNA synthetase</keyword>
<dbReference type="GO" id="GO:0009328">
    <property type="term" value="C:phenylalanine-tRNA ligase complex"/>
    <property type="evidence" value="ECO:0007669"/>
    <property type="project" value="TreeGrafter"/>
</dbReference>
<dbReference type="CDD" id="cd00769">
    <property type="entry name" value="PheRS_beta_core"/>
    <property type="match status" value="1"/>
</dbReference>
<dbReference type="Gene3D" id="2.40.50.140">
    <property type="entry name" value="Nucleic acid-binding proteins"/>
    <property type="match status" value="1"/>
</dbReference>
<dbReference type="HAMAP" id="MF_00283">
    <property type="entry name" value="Phe_tRNA_synth_beta1"/>
    <property type="match status" value="1"/>
</dbReference>
<dbReference type="PANTHER" id="PTHR10947:SF0">
    <property type="entry name" value="PHENYLALANINE--TRNA LIGASE BETA SUBUNIT"/>
    <property type="match status" value="1"/>
</dbReference>
<comment type="cofactor">
    <cofactor evidence="15">
        <name>Mg(2+)</name>
        <dbReference type="ChEBI" id="CHEBI:18420"/>
    </cofactor>
    <text evidence="15">Binds 2 magnesium ions per tetramer.</text>
</comment>
<dbReference type="InterPro" id="IPR002547">
    <property type="entry name" value="tRNA-bd_dom"/>
</dbReference>
<comment type="subunit">
    <text evidence="3 15">Tetramer of two alpha and two beta subunits.</text>
</comment>
<dbReference type="InterPro" id="IPR004532">
    <property type="entry name" value="Phe-tRNA-ligase_IIc_bsu_bact"/>
</dbReference>
<dbReference type="SMART" id="SM00873">
    <property type="entry name" value="B3_4"/>
    <property type="match status" value="1"/>
</dbReference>
<dbReference type="CDD" id="cd02796">
    <property type="entry name" value="tRNA_bind_bactPheRS"/>
    <property type="match status" value="1"/>
</dbReference>
<dbReference type="Pfam" id="PF03147">
    <property type="entry name" value="FDX-ACB"/>
    <property type="match status" value="1"/>
</dbReference>
<dbReference type="SMART" id="SM00874">
    <property type="entry name" value="B5"/>
    <property type="match status" value="1"/>
</dbReference>
<dbReference type="Pfam" id="PF03484">
    <property type="entry name" value="B5"/>
    <property type="match status" value="1"/>
</dbReference>
<evidence type="ECO:0000256" key="12">
    <source>
        <dbReference type="ARBA" id="ARBA00022917"/>
    </source>
</evidence>
<evidence type="ECO:0000259" key="19">
    <source>
        <dbReference type="PROSITE" id="PS51483"/>
    </source>
</evidence>
<evidence type="ECO:0000256" key="5">
    <source>
        <dbReference type="ARBA" id="ARBA00022555"/>
    </source>
</evidence>
<dbReference type="STRING" id="350688.Clos_1971"/>
<evidence type="ECO:0000256" key="9">
    <source>
        <dbReference type="ARBA" id="ARBA00022840"/>
    </source>
</evidence>
<feature type="domain" description="TRNA-binding" evidence="17">
    <location>
        <begin position="40"/>
        <end position="154"/>
    </location>
</feature>
<dbReference type="SMART" id="SM00896">
    <property type="entry name" value="FDX-ACB"/>
    <property type="match status" value="1"/>
</dbReference>
<keyword evidence="6 15" id="KW-0436">Ligase</keyword>
<protein>
    <recommendedName>
        <fullName evidence="15">Phenylalanine--tRNA ligase beta subunit</fullName>
        <ecNumber evidence="15">6.1.1.20</ecNumber>
    </recommendedName>
    <alternativeName>
        <fullName evidence="15">Phenylalanyl-tRNA synthetase beta subunit</fullName>
        <shortName evidence="15">PheRS</shortName>
    </alternativeName>
</protein>
<dbReference type="PROSITE" id="PS51483">
    <property type="entry name" value="B5"/>
    <property type="match status" value="1"/>
</dbReference>
<dbReference type="InterPro" id="IPR012340">
    <property type="entry name" value="NA-bd_OB-fold"/>
</dbReference>
<comment type="catalytic activity">
    <reaction evidence="14 15">
        <text>tRNA(Phe) + L-phenylalanine + ATP = L-phenylalanyl-tRNA(Phe) + AMP + diphosphate + H(+)</text>
        <dbReference type="Rhea" id="RHEA:19413"/>
        <dbReference type="Rhea" id="RHEA-COMP:9668"/>
        <dbReference type="Rhea" id="RHEA-COMP:9699"/>
        <dbReference type="ChEBI" id="CHEBI:15378"/>
        <dbReference type="ChEBI" id="CHEBI:30616"/>
        <dbReference type="ChEBI" id="CHEBI:33019"/>
        <dbReference type="ChEBI" id="CHEBI:58095"/>
        <dbReference type="ChEBI" id="CHEBI:78442"/>
        <dbReference type="ChEBI" id="CHEBI:78531"/>
        <dbReference type="ChEBI" id="CHEBI:456215"/>
        <dbReference type="EC" id="6.1.1.20"/>
    </reaction>
</comment>
<dbReference type="AlphaFoldDB" id="A8MI77"/>
<keyword evidence="11 16" id="KW-0694">RNA-binding</keyword>
<feature type="binding site" evidence="15">
    <location>
        <position position="467"/>
    </location>
    <ligand>
        <name>Mg(2+)</name>
        <dbReference type="ChEBI" id="CHEBI:18420"/>
        <note>shared with alpha subunit</note>
    </ligand>
</feature>
<dbReference type="GO" id="GO:0016740">
    <property type="term" value="F:transferase activity"/>
    <property type="evidence" value="ECO:0007669"/>
    <property type="project" value="UniProtKB-ARBA"/>
</dbReference>
<dbReference type="GO" id="GO:0006432">
    <property type="term" value="P:phenylalanyl-tRNA aminoacylation"/>
    <property type="evidence" value="ECO:0007669"/>
    <property type="project" value="UniProtKB-UniRule"/>
</dbReference>
<dbReference type="InterPro" id="IPR005146">
    <property type="entry name" value="B3/B4_tRNA-bd"/>
</dbReference>
<evidence type="ECO:0000313" key="21">
    <source>
        <dbReference type="Proteomes" id="UP000000269"/>
    </source>
</evidence>
<feature type="binding site" evidence="15">
    <location>
        <position position="471"/>
    </location>
    <ligand>
        <name>Mg(2+)</name>
        <dbReference type="ChEBI" id="CHEBI:18420"/>
        <note>shared with alpha subunit</note>
    </ligand>
</feature>
<dbReference type="SUPFAM" id="SSF46955">
    <property type="entry name" value="Putative DNA-binding domain"/>
    <property type="match status" value="1"/>
</dbReference>
<feature type="domain" description="B5" evidence="19">
    <location>
        <begin position="408"/>
        <end position="483"/>
    </location>
</feature>
<keyword evidence="8 15" id="KW-0547">Nucleotide-binding</keyword>
<dbReference type="HOGENOM" id="CLU_016891_0_0_9"/>
<keyword evidence="9 15" id="KW-0067">ATP-binding</keyword>
<dbReference type="KEGG" id="aoe:Clos_1971"/>
<keyword evidence="4 15" id="KW-0963">Cytoplasm</keyword>